<dbReference type="InterPro" id="IPR024078">
    <property type="entry name" value="LmbE-like_dom_sf"/>
</dbReference>
<dbReference type="Proteomes" id="UP000295106">
    <property type="component" value="Unassembled WGS sequence"/>
</dbReference>
<dbReference type="AlphaFoldDB" id="A0A4R2LZW9"/>
<dbReference type="RefSeq" id="WP_165908579.1">
    <property type="nucleotide sequence ID" value="NZ_CP181386.1"/>
</dbReference>
<dbReference type="EMBL" id="SLXD01000023">
    <property type="protein sequence ID" value="TCO97183.1"/>
    <property type="molecule type" value="Genomic_DNA"/>
</dbReference>
<dbReference type="SUPFAM" id="SSF102588">
    <property type="entry name" value="LmbE-like"/>
    <property type="match status" value="1"/>
</dbReference>
<protein>
    <submittedName>
        <fullName evidence="1">LmbE family N-acetylglucosaminyl deacetylase</fullName>
    </submittedName>
</protein>
<reference evidence="1 2" key="1">
    <citation type="submission" date="2019-03" db="EMBL/GenBank/DDBJ databases">
        <title>Genomic Encyclopedia of Type Strains, Phase IV (KMG-IV): sequencing the most valuable type-strain genomes for metagenomic binning, comparative biology and taxonomic classification.</title>
        <authorList>
            <person name="Goeker M."/>
        </authorList>
    </citation>
    <scope>NUCLEOTIDE SEQUENCE [LARGE SCALE GENOMIC DNA]</scope>
    <source>
        <strain evidence="1 2">DSM 1709</strain>
    </source>
</reference>
<proteinExistence type="predicted"/>
<evidence type="ECO:0000313" key="2">
    <source>
        <dbReference type="Proteomes" id="UP000295106"/>
    </source>
</evidence>
<organism evidence="1 2">
    <name type="scientific">Rubrivivax gelatinosus</name>
    <name type="common">Rhodocyclus gelatinosus</name>
    <name type="synonym">Rhodopseudomonas gelatinosa</name>
    <dbReference type="NCBI Taxonomy" id="28068"/>
    <lineage>
        <taxon>Bacteria</taxon>
        <taxon>Pseudomonadati</taxon>
        <taxon>Pseudomonadota</taxon>
        <taxon>Betaproteobacteria</taxon>
        <taxon>Burkholderiales</taxon>
        <taxon>Sphaerotilaceae</taxon>
        <taxon>Rubrivivax</taxon>
    </lineage>
</organism>
<sequence>MRSLPPSGPGLVISPHLDDAVFGCGVWLAARPGSRVATVFAGVPHDPALLTDWDRRCGFAGAGEAVTTRLDEDRRALARVGAEPTWLDFADAQYGRTPALEDVADALRSLLECERPRWLLLPLGLFHCDHRLVHDAAVQAFGSRADGVDLVFWEDALYRGMPGVLQARLAELLAAGRVGTPLFDAPPTPATWGAKRKAVSAYTSQLRAFGPGGAEDVERPERFWRFGAAGTAA</sequence>
<gene>
    <name evidence="1" type="ORF">EV684_12323</name>
</gene>
<name>A0A4R2LZW9_RUBGE</name>
<comment type="caution">
    <text evidence="1">The sequence shown here is derived from an EMBL/GenBank/DDBJ whole genome shotgun (WGS) entry which is preliminary data.</text>
</comment>
<dbReference type="Pfam" id="PF02585">
    <property type="entry name" value="PIG-L"/>
    <property type="match status" value="1"/>
</dbReference>
<evidence type="ECO:0000313" key="1">
    <source>
        <dbReference type="EMBL" id="TCO97183.1"/>
    </source>
</evidence>
<dbReference type="Gene3D" id="3.40.50.10320">
    <property type="entry name" value="LmbE-like"/>
    <property type="match status" value="1"/>
</dbReference>
<dbReference type="InterPro" id="IPR003737">
    <property type="entry name" value="GlcNAc_PI_deacetylase-related"/>
</dbReference>
<accession>A0A4R2LZW9</accession>
<dbReference type="GeneID" id="99686415"/>